<evidence type="ECO:0000313" key="10">
    <source>
        <dbReference type="EMBL" id="SVA34843.1"/>
    </source>
</evidence>
<name>A0A381V6D4_9ZZZZ</name>
<dbReference type="GO" id="GO:0016763">
    <property type="term" value="F:pentosyltransferase activity"/>
    <property type="evidence" value="ECO:0007669"/>
    <property type="project" value="TreeGrafter"/>
</dbReference>
<comment type="subcellular location">
    <subcellularLocation>
        <location evidence="1">Cell membrane</location>
        <topology evidence="1">Multi-pass membrane protein</topology>
    </subcellularLocation>
</comment>
<feature type="transmembrane region" description="Helical" evidence="8">
    <location>
        <begin position="31"/>
        <end position="54"/>
    </location>
</feature>
<keyword evidence="2" id="KW-1003">Cell membrane</keyword>
<evidence type="ECO:0000256" key="1">
    <source>
        <dbReference type="ARBA" id="ARBA00004651"/>
    </source>
</evidence>
<dbReference type="InterPro" id="IPR050297">
    <property type="entry name" value="LipidA_mod_glycosyltrf_83"/>
</dbReference>
<feature type="transmembrane region" description="Helical" evidence="8">
    <location>
        <begin position="185"/>
        <end position="206"/>
    </location>
</feature>
<dbReference type="GO" id="GO:0008610">
    <property type="term" value="P:lipid biosynthetic process"/>
    <property type="evidence" value="ECO:0007669"/>
    <property type="project" value="UniProtKB-ARBA"/>
</dbReference>
<keyword evidence="7 8" id="KW-0472">Membrane</keyword>
<gene>
    <name evidence="10" type="ORF">METZ01_LOCUS87697</name>
</gene>
<evidence type="ECO:0000256" key="4">
    <source>
        <dbReference type="ARBA" id="ARBA00022679"/>
    </source>
</evidence>
<dbReference type="GO" id="GO:0005886">
    <property type="term" value="C:plasma membrane"/>
    <property type="evidence" value="ECO:0007669"/>
    <property type="project" value="UniProtKB-SubCell"/>
</dbReference>
<dbReference type="AlphaFoldDB" id="A0A381V6D4"/>
<feature type="transmembrane region" description="Helical" evidence="8">
    <location>
        <begin position="90"/>
        <end position="108"/>
    </location>
</feature>
<feature type="transmembrane region" description="Helical" evidence="8">
    <location>
        <begin position="66"/>
        <end position="84"/>
    </location>
</feature>
<evidence type="ECO:0000256" key="7">
    <source>
        <dbReference type="ARBA" id="ARBA00023136"/>
    </source>
</evidence>
<sequence length="474" mass="55030">MNFKLFIGLSLLLLAVRLLIISNTLLINDEAYYAIYARHLAWGYVDHGPVIAYLIKFFTLIWENSFTVRLGATTLMTILTFVLYHFGKKYFNTQVGIILSLSITANMLFHTNAIVITPDVPMTFFTILAIMYYYLAYCVDKKYIYIGGVMLGFAVLSKISALFPAIGIALYPFFIKDKRYWLKNVHYYGSFIVALLIFLPFIIWNLNNDLAFVRNQGSHIYRGGGITEFINLWLGLAIISGPLFFYYSIIRPFLNLKEWRKTSEPIQYFTVVTIVPLGYFLAHSLFSKFELNWPAPVFLSGVFLLSLQLNRNNMKTYYAQIIYSLILIMIITTQTFWPVLPLKGNADITNRYYMYEGLTDTLDTYLNNNPELKNTRIAANNFQIPSMINFYLDPALEATCLSIGYQETLYSFLYPNRGQKNNDFIFIKHGMGQPEFLINYFEKISPLKKFKIKRDDQTLSNFSLWYVKNYSGEK</sequence>
<accession>A0A381V6D4</accession>
<dbReference type="PANTHER" id="PTHR33908">
    <property type="entry name" value="MANNOSYLTRANSFERASE YKCB-RELATED"/>
    <property type="match status" value="1"/>
</dbReference>
<feature type="domain" description="Glycosyltransferase RgtA/B/C/D-like" evidence="9">
    <location>
        <begin position="46"/>
        <end position="204"/>
    </location>
</feature>
<dbReference type="EMBL" id="UINC01007735">
    <property type="protein sequence ID" value="SVA34843.1"/>
    <property type="molecule type" value="Genomic_DNA"/>
</dbReference>
<keyword evidence="6 8" id="KW-1133">Transmembrane helix</keyword>
<feature type="transmembrane region" description="Helical" evidence="8">
    <location>
        <begin position="268"/>
        <end position="286"/>
    </location>
</feature>
<evidence type="ECO:0000256" key="8">
    <source>
        <dbReference type="SAM" id="Phobius"/>
    </source>
</evidence>
<evidence type="ECO:0000256" key="2">
    <source>
        <dbReference type="ARBA" id="ARBA00022475"/>
    </source>
</evidence>
<feature type="transmembrane region" description="Helical" evidence="8">
    <location>
        <begin position="120"/>
        <end position="137"/>
    </location>
</feature>
<keyword evidence="5 8" id="KW-0812">Transmembrane</keyword>
<evidence type="ECO:0000256" key="5">
    <source>
        <dbReference type="ARBA" id="ARBA00022692"/>
    </source>
</evidence>
<evidence type="ECO:0000256" key="3">
    <source>
        <dbReference type="ARBA" id="ARBA00022676"/>
    </source>
</evidence>
<feature type="transmembrane region" description="Helical" evidence="8">
    <location>
        <begin position="143"/>
        <end position="173"/>
    </location>
</feature>
<keyword evidence="4" id="KW-0808">Transferase</keyword>
<dbReference type="PANTHER" id="PTHR33908:SF11">
    <property type="entry name" value="MEMBRANE PROTEIN"/>
    <property type="match status" value="1"/>
</dbReference>
<feature type="transmembrane region" description="Helical" evidence="8">
    <location>
        <begin position="321"/>
        <end position="340"/>
    </location>
</feature>
<reference evidence="10" key="1">
    <citation type="submission" date="2018-05" db="EMBL/GenBank/DDBJ databases">
        <authorList>
            <person name="Lanie J.A."/>
            <person name="Ng W.-L."/>
            <person name="Kazmierczak K.M."/>
            <person name="Andrzejewski T.M."/>
            <person name="Davidsen T.M."/>
            <person name="Wayne K.J."/>
            <person name="Tettelin H."/>
            <person name="Glass J.I."/>
            <person name="Rusch D."/>
            <person name="Podicherti R."/>
            <person name="Tsui H.-C.T."/>
            <person name="Winkler M.E."/>
        </authorList>
    </citation>
    <scope>NUCLEOTIDE SEQUENCE</scope>
</reference>
<organism evidence="10">
    <name type="scientific">marine metagenome</name>
    <dbReference type="NCBI Taxonomy" id="408172"/>
    <lineage>
        <taxon>unclassified sequences</taxon>
        <taxon>metagenomes</taxon>
        <taxon>ecological metagenomes</taxon>
    </lineage>
</organism>
<protein>
    <recommendedName>
        <fullName evidence="9">Glycosyltransferase RgtA/B/C/D-like domain-containing protein</fullName>
    </recommendedName>
</protein>
<evidence type="ECO:0000256" key="6">
    <source>
        <dbReference type="ARBA" id="ARBA00022989"/>
    </source>
</evidence>
<proteinExistence type="predicted"/>
<keyword evidence="3" id="KW-0328">Glycosyltransferase</keyword>
<feature type="transmembrane region" description="Helical" evidence="8">
    <location>
        <begin position="226"/>
        <end position="247"/>
    </location>
</feature>
<evidence type="ECO:0000259" key="9">
    <source>
        <dbReference type="Pfam" id="PF13231"/>
    </source>
</evidence>
<dbReference type="InterPro" id="IPR038731">
    <property type="entry name" value="RgtA/B/C-like"/>
</dbReference>
<dbReference type="Pfam" id="PF13231">
    <property type="entry name" value="PMT_2"/>
    <property type="match status" value="1"/>
</dbReference>